<feature type="compositionally biased region" description="Basic and acidic residues" evidence="1">
    <location>
        <begin position="112"/>
        <end position="121"/>
    </location>
</feature>
<feature type="region of interest" description="Disordered" evidence="1">
    <location>
        <begin position="234"/>
        <end position="267"/>
    </location>
</feature>
<feature type="compositionally biased region" description="Basic and acidic residues" evidence="1">
    <location>
        <begin position="464"/>
        <end position="474"/>
    </location>
</feature>
<protein>
    <recommendedName>
        <fullName evidence="4">C2H2-type domain-containing protein</fullName>
    </recommendedName>
</protein>
<evidence type="ECO:0000256" key="1">
    <source>
        <dbReference type="SAM" id="MobiDB-lite"/>
    </source>
</evidence>
<feature type="region of interest" description="Disordered" evidence="1">
    <location>
        <begin position="57"/>
        <end position="121"/>
    </location>
</feature>
<accession>A0ABR1UP79</accession>
<feature type="compositionally biased region" description="Low complexity" evidence="1">
    <location>
        <begin position="423"/>
        <end position="437"/>
    </location>
</feature>
<organism evidence="2 3">
    <name type="scientific">Apiospora saccharicola</name>
    <dbReference type="NCBI Taxonomy" id="335842"/>
    <lineage>
        <taxon>Eukaryota</taxon>
        <taxon>Fungi</taxon>
        <taxon>Dikarya</taxon>
        <taxon>Ascomycota</taxon>
        <taxon>Pezizomycotina</taxon>
        <taxon>Sordariomycetes</taxon>
        <taxon>Xylariomycetidae</taxon>
        <taxon>Amphisphaeriales</taxon>
        <taxon>Apiosporaceae</taxon>
        <taxon>Apiospora</taxon>
    </lineage>
</organism>
<feature type="region of interest" description="Disordered" evidence="1">
    <location>
        <begin position="421"/>
        <end position="442"/>
    </location>
</feature>
<comment type="caution">
    <text evidence="2">The sequence shown here is derived from an EMBL/GenBank/DDBJ whole genome shotgun (WGS) entry which is preliminary data.</text>
</comment>
<feature type="region of interest" description="Disordered" evidence="1">
    <location>
        <begin position="464"/>
        <end position="484"/>
    </location>
</feature>
<feature type="compositionally biased region" description="Acidic residues" evidence="1">
    <location>
        <begin position="541"/>
        <end position="555"/>
    </location>
</feature>
<keyword evidence="3" id="KW-1185">Reference proteome</keyword>
<evidence type="ECO:0008006" key="4">
    <source>
        <dbReference type="Google" id="ProtNLM"/>
    </source>
</evidence>
<dbReference type="EMBL" id="JAQQWM010000006">
    <property type="protein sequence ID" value="KAK8060716.1"/>
    <property type="molecule type" value="Genomic_DNA"/>
</dbReference>
<proteinExistence type="predicted"/>
<sequence>MQDFFRSPSIAPYTTTHGGPESSSAESMELRAWGSTVSRPMAMNQFTRVATSPYISHPLNLRGEPPVRQPPYNGSPTRTRSTSLCGGWSRPAARCARGAGKGRPSTTSGSRARSDARGTRAARHDMIGFSHSQKYDKPEMHAAVRHLDDLLGKGHKSVDKTITWICKACLGVVTGAVESPRHQQLRSHTTAKRATSNICEEARRTDQREAVSEEVTAANDRWLQSVRWSAAKVPFDNQDGTSQNGSGEAADSPCARGVQHRTSRPVASPAGDIWGTCIQKQWAYGNDPFTLISMTSAVGKPEEVRGDLGSPRFDLRTIVYPRRRELGGQARSRRCSEAIDEADPAEYDNDDMDDGVSLKDFIVATYDLRYLSTSLRHYACADCCRKIEDDKTGEYLSGTGWHVFEVQGLPDAFNPTVKPMPPSTTTTSGFSGPPQTSAVPTNENGNPCWLLLLGWESPFIDNDKVDPSKKDLEAHPGPAMPDPEQMKVRSEFSNKIHALLASRLFPDHYDHSFCSMASPSMMAWSRCPDEQDLPVTSPANEDADEKEPGPDEQEPGQESVAPISTTASR</sequence>
<dbReference type="Proteomes" id="UP001446871">
    <property type="component" value="Unassembled WGS sequence"/>
</dbReference>
<evidence type="ECO:0000313" key="3">
    <source>
        <dbReference type="Proteomes" id="UP001446871"/>
    </source>
</evidence>
<gene>
    <name evidence="2" type="ORF">PG996_010646</name>
</gene>
<feature type="region of interest" description="Disordered" evidence="1">
    <location>
        <begin position="1"/>
        <end position="30"/>
    </location>
</feature>
<feature type="region of interest" description="Disordered" evidence="1">
    <location>
        <begin position="527"/>
        <end position="569"/>
    </location>
</feature>
<feature type="compositionally biased region" description="Polar residues" evidence="1">
    <location>
        <begin position="72"/>
        <end position="84"/>
    </location>
</feature>
<feature type="compositionally biased region" description="Polar residues" evidence="1">
    <location>
        <begin position="12"/>
        <end position="26"/>
    </location>
</feature>
<evidence type="ECO:0000313" key="2">
    <source>
        <dbReference type="EMBL" id="KAK8060716.1"/>
    </source>
</evidence>
<name>A0ABR1UP79_9PEZI</name>
<reference evidence="2 3" key="1">
    <citation type="submission" date="2023-01" db="EMBL/GenBank/DDBJ databases">
        <title>Analysis of 21 Apiospora genomes using comparative genomics revels a genus with tremendous synthesis potential of carbohydrate active enzymes and secondary metabolites.</title>
        <authorList>
            <person name="Sorensen T."/>
        </authorList>
    </citation>
    <scope>NUCLEOTIDE SEQUENCE [LARGE SCALE GENOMIC DNA]</scope>
    <source>
        <strain evidence="2 3">CBS 83171</strain>
    </source>
</reference>